<dbReference type="InterPro" id="IPR036962">
    <property type="entry name" value="Glyco_hydro_3_N_sf"/>
</dbReference>
<dbReference type="GO" id="GO:0008422">
    <property type="term" value="F:beta-glucosidase activity"/>
    <property type="evidence" value="ECO:0007669"/>
    <property type="project" value="UniProtKB-EC"/>
</dbReference>
<protein>
    <recommendedName>
        <fullName evidence="5">beta-glucosidase</fullName>
        <ecNumber evidence="5">3.2.1.21</ecNumber>
    </recommendedName>
</protein>
<comment type="similarity">
    <text evidence="4">Belongs to the glycosyl hydrolase 3 family.</text>
</comment>
<organism evidence="16 17">
    <name type="scientific">Penicillium cataractarum</name>
    <dbReference type="NCBI Taxonomy" id="2100454"/>
    <lineage>
        <taxon>Eukaryota</taxon>
        <taxon>Fungi</taxon>
        <taxon>Dikarya</taxon>
        <taxon>Ascomycota</taxon>
        <taxon>Pezizomycotina</taxon>
        <taxon>Eurotiomycetes</taxon>
        <taxon>Eurotiomycetidae</taxon>
        <taxon>Eurotiales</taxon>
        <taxon>Aspergillaceae</taxon>
        <taxon>Penicillium</taxon>
    </lineage>
</organism>
<evidence type="ECO:0000256" key="3">
    <source>
        <dbReference type="ARBA" id="ARBA00004987"/>
    </source>
</evidence>
<dbReference type="InterPro" id="IPR050288">
    <property type="entry name" value="Cellulose_deg_GH3"/>
</dbReference>
<evidence type="ECO:0000256" key="9">
    <source>
        <dbReference type="ARBA" id="ARBA00023001"/>
    </source>
</evidence>
<sequence>MMLDDKIWMGSKGPCVGNIPRIDRLGFKGLCLHNWPLVIRQATYASVLPAGPSCGAIWNKDLIYQRGLDLEQEFKDKRCQFCSELTAGALGRSPYGGQNWEAFSLDAYLSSIALSLTVVGMQSSGLQRVMSSSPMCGGKGKFLPEPACVKHFIGSEHSQSKPGETIYSASFNIDDCTLHELYLWSFAGAIKGNLPSIMSSLNCVNNTYTCENSKILNRIVKEELPGS</sequence>
<evidence type="ECO:0000256" key="11">
    <source>
        <dbReference type="ARBA" id="ARBA00023277"/>
    </source>
</evidence>
<keyword evidence="17" id="KW-1185">Reference proteome</keyword>
<dbReference type="GO" id="GO:0030245">
    <property type="term" value="P:cellulose catabolic process"/>
    <property type="evidence" value="ECO:0007669"/>
    <property type="project" value="UniProtKB-KW"/>
</dbReference>
<evidence type="ECO:0000256" key="10">
    <source>
        <dbReference type="ARBA" id="ARBA00023180"/>
    </source>
</evidence>
<dbReference type="RefSeq" id="XP_056549853.1">
    <property type="nucleotide sequence ID" value="XM_056703893.1"/>
</dbReference>
<comment type="pathway">
    <text evidence="3">Glycan metabolism; cellulose degradation.</text>
</comment>
<keyword evidence="8" id="KW-0378">Hydrolase</keyword>
<evidence type="ECO:0000256" key="2">
    <source>
        <dbReference type="ARBA" id="ARBA00004613"/>
    </source>
</evidence>
<evidence type="ECO:0000256" key="8">
    <source>
        <dbReference type="ARBA" id="ARBA00022801"/>
    </source>
</evidence>
<dbReference type="Pfam" id="PF00933">
    <property type="entry name" value="Glyco_hydro_3"/>
    <property type="match status" value="1"/>
</dbReference>
<comment type="catalytic activity">
    <reaction evidence="1">
        <text>Hydrolysis of terminal, non-reducing beta-D-glucosyl residues with release of beta-D-glucose.</text>
        <dbReference type="EC" id="3.2.1.21"/>
    </reaction>
</comment>
<dbReference type="Gene3D" id="3.20.20.300">
    <property type="entry name" value="Glycoside hydrolase, family 3, N-terminal domain"/>
    <property type="match status" value="1"/>
</dbReference>
<comment type="subcellular location">
    <subcellularLocation>
        <location evidence="2">Secreted</location>
    </subcellularLocation>
</comment>
<dbReference type="AlphaFoldDB" id="A0A9W9RE40"/>
<dbReference type="EMBL" id="JAPZBS010000009">
    <property type="protein sequence ID" value="KAJ5358567.1"/>
    <property type="molecule type" value="Genomic_DNA"/>
</dbReference>
<keyword evidence="11" id="KW-0119">Carbohydrate metabolism</keyword>
<evidence type="ECO:0000256" key="7">
    <source>
        <dbReference type="ARBA" id="ARBA00022729"/>
    </source>
</evidence>
<dbReference type="OrthoDB" id="416222at2759"/>
<dbReference type="InterPro" id="IPR017853">
    <property type="entry name" value="GH"/>
</dbReference>
<evidence type="ECO:0000313" key="17">
    <source>
        <dbReference type="Proteomes" id="UP001147782"/>
    </source>
</evidence>
<dbReference type="SUPFAM" id="SSF51445">
    <property type="entry name" value="(Trans)glycosidases"/>
    <property type="match status" value="1"/>
</dbReference>
<accession>A0A9W9RE40</accession>
<name>A0A9W9RE40_9EURO</name>
<evidence type="ECO:0000256" key="1">
    <source>
        <dbReference type="ARBA" id="ARBA00000448"/>
    </source>
</evidence>
<keyword evidence="6" id="KW-0964">Secreted</keyword>
<feature type="domain" description="Glycoside hydrolase family 3 N-terminal" evidence="15">
    <location>
        <begin position="46"/>
        <end position="224"/>
    </location>
</feature>
<dbReference type="InterPro" id="IPR001764">
    <property type="entry name" value="Glyco_hydro_3_N"/>
</dbReference>
<keyword evidence="7" id="KW-0732">Signal</keyword>
<keyword evidence="10" id="KW-0325">Glycoprotein</keyword>
<keyword evidence="12" id="KW-0326">Glycosidase</keyword>
<dbReference type="PRINTS" id="PR00133">
    <property type="entry name" value="GLHYDRLASE3"/>
</dbReference>
<reference evidence="16" key="1">
    <citation type="submission" date="2022-11" db="EMBL/GenBank/DDBJ databases">
        <authorList>
            <person name="Petersen C."/>
        </authorList>
    </citation>
    <scope>NUCLEOTIDE SEQUENCE</scope>
    <source>
        <strain evidence="16">IBT 29864</strain>
    </source>
</reference>
<evidence type="ECO:0000256" key="6">
    <source>
        <dbReference type="ARBA" id="ARBA00022525"/>
    </source>
</evidence>
<keyword evidence="9" id="KW-0136">Cellulose degradation</keyword>
<dbReference type="PANTHER" id="PTHR42715:SF12">
    <property type="entry name" value="BETA-GLUCOSIDASE G-RELATED"/>
    <property type="match status" value="1"/>
</dbReference>
<evidence type="ECO:0000256" key="13">
    <source>
        <dbReference type="ARBA" id="ARBA00023326"/>
    </source>
</evidence>
<comment type="caution">
    <text evidence="16">The sequence shown here is derived from an EMBL/GenBank/DDBJ whole genome shotgun (WGS) entry which is preliminary data.</text>
</comment>
<keyword evidence="13" id="KW-0624">Polysaccharide degradation</keyword>
<proteinExistence type="inferred from homology"/>
<reference evidence="16" key="2">
    <citation type="journal article" date="2023" name="IMA Fungus">
        <title>Comparative genomic study of the Penicillium genus elucidates a diverse pangenome and 15 lateral gene transfer events.</title>
        <authorList>
            <person name="Petersen C."/>
            <person name="Sorensen T."/>
            <person name="Nielsen M.R."/>
            <person name="Sondergaard T.E."/>
            <person name="Sorensen J.L."/>
            <person name="Fitzpatrick D.A."/>
            <person name="Frisvad J.C."/>
            <person name="Nielsen K.L."/>
        </authorList>
    </citation>
    <scope>NUCLEOTIDE SEQUENCE</scope>
    <source>
        <strain evidence="16">IBT 29864</strain>
    </source>
</reference>
<evidence type="ECO:0000313" key="16">
    <source>
        <dbReference type="EMBL" id="KAJ5358567.1"/>
    </source>
</evidence>
<gene>
    <name evidence="16" type="ORF">N7496_010980</name>
</gene>
<evidence type="ECO:0000256" key="14">
    <source>
        <dbReference type="ARBA" id="ARBA00024983"/>
    </source>
</evidence>
<evidence type="ECO:0000256" key="5">
    <source>
        <dbReference type="ARBA" id="ARBA00012744"/>
    </source>
</evidence>
<evidence type="ECO:0000256" key="4">
    <source>
        <dbReference type="ARBA" id="ARBA00005336"/>
    </source>
</evidence>
<evidence type="ECO:0000256" key="12">
    <source>
        <dbReference type="ARBA" id="ARBA00023295"/>
    </source>
</evidence>
<dbReference type="Proteomes" id="UP001147782">
    <property type="component" value="Unassembled WGS sequence"/>
</dbReference>
<dbReference type="PANTHER" id="PTHR42715">
    <property type="entry name" value="BETA-GLUCOSIDASE"/>
    <property type="match status" value="1"/>
</dbReference>
<dbReference type="GeneID" id="81443072"/>
<dbReference type="GO" id="GO:0005576">
    <property type="term" value="C:extracellular region"/>
    <property type="evidence" value="ECO:0007669"/>
    <property type="project" value="UniProtKB-SubCell"/>
</dbReference>
<dbReference type="EC" id="3.2.1.21" evidence="5"/>
<comment type="function">
    <text evidence="14">Beta-glucosidases are one of a number of cellulolytic enzymes involved in the degradation of cellulosic biomass. Catalyzes the last step releasing glucose from the inhibitory cellobiose.</text>
</comment>
<evidence type="ECO:0000259" key="15">
    <source>
        <dbReference type="Pfam" id="PF00933"/>
    </source>
</evidence>